<name>A0A285FPU0_9ACTN</name>
<evidence type="ECO:0000313" key="3">
    <source>
        <dbReference type="Proteomes" id="UP000219612"/>
    </source>
</evidence>
<dbReference type="Gene3D" id="3.40.50.720">
    <property type="entry name" value="NAD(P)-binding Rossmann-like Domain"/>
    <property type="match status" value="1"/>
</dbReference>
<accession>A0A285FPU0</accession>
<proteinExistence type="predicted"/>
<dbReference type="PANTHER" id="PTHR43162:SF1">
    <property type="entry name" value="PRESTALK A DIFFERENTIATION PROTEIN A"/>
    <property type="match status" value="1"/>
</dbReference>
<dbReference type="AlphaFoldDB" id="A0A285FPU0"/>
<dbReference type="InterPro" id="IPR036291">
    <property type="entry name" value="NAD(P)-bd_dom_sf"/>
</dbReference>
<dbReference type="EMBL" id="OBDY01000001">
    <property type="protein sequence ID" value="SNY13188.1"/>
    <property type="molecule type" value="Genomic_DNA"/>
</dbReference>
<dbReference type="Gene3D" id="3.90.25.10">
    <property type="entry name" value="UDP-galactose 4-epimerase, domain 1"/>
    <property type="match status" value="1"/>
</dbReference>
<organism evidence="2 3">
    <name type="scientific">Paractinoplanes atraurantiacus</name>
    <dbReference type="NCBI Taxonomy" id="1036182"/>
    <lineage>
        <taxon>Bacteria</taxon>
        <taxon>Bacillati</taxon>
        <taxon>Actinomycetota</taxon>
        <taxon>Actinomycetes</taxon>
        <taxon>Micromonosporales</taxon>
        <taxon>Micromonosporaceae</taxon>
        <taxon>Paractinoplanes</taxon>
    </lineage>
</organism>
<dbReference type="Pfam" id="PF13460">
    <property type="entry name" value="NAD_binding_10"/>
    <property type="match status" value="1"/>
</dbReference>
<dbReference type="InterPro" id="IPR051604">
    <property type="entry name" value="Ergot_Alk_Oxidoreductase"/>
</dbReference>
<reference evidence="2 3" key="1">
    <citation type="submission" date="2017-09" db="EMBL/GenBank/DDBJ databases">
        <authorList>
            <person name="Ehlers B."/>
            <person name="Leendertz F.H."/>
        </authorList>
    </citation>
    <scope>NUCLEOTIDE SEQUENCE [LARGE SCALE GENOMIC DNA]</scope>
    <source>
        <strain evidence="2 3">CGMCC 4.6857</strain>
    </source>
</reference>
<evidence type="ECO:0000259" key="1">
    <source>
        <dbReference type="Pfam" id="PF13460"/>
    </source>
</evidence>
<dbReference type="InterPro" id="IPR016040">
    <property type="entry name" value="NAD(P)-bd_dom"/>
</dbReference>
<keyword evidence="3" id="KW-1185">Reference proteome</keyword>
<protein>
    <submittedName>
        <fullName evidence="2">Uncharacterized conserved protein YbjT, contains NAD(P)-binding and DUF2867 domains</fullName>
    </submittedName>
</protein>
<sequence length="267" mass="28542">MKVLVTGATGNVGRLLVDELLAQGASDVRALTVDPDKAALPPSVEVVQGFVGRPSTLPAALRSVDVMYLAPHIPTAAAACRLAAEAGVQRIVDLAGAKGDHWQAIEDAVEASGVPWTHLEPGEFMANADLWAPQIRAGDEVRDAYGSVANAAIAQEDIAAVAAHVILTEGHEGKSYELTGPTTLTRREKVAAIGQALGRDLAYIDLPYDEALTQFQKTMGEYAKWYLDGLAASVGHPQQAVPTVARLTGRPAMTYEEWTRRHQDIFR</sequence>
<dbReference type="SUPFAM" id="SSF51735">
    <property type="entry name" value="NAD(P)-binding Rossmann-fold domains"/>
    <property type="match status" value="1"/>
</dbReference>
<evidence type="ECO:0000313" key="2">
    <source>
        <dbReference type="EMBL" id="SNY13188.1"/>
    </source>
</evidence>
<feature type="domain" description="NAD(P)-binding" evidence="1">
    <location>
        <begin position="7"/>
        <end position="166"/>
    </location>
</feature>
<dbReference type="PANTHER" id="PTHR43162">
    <property type="match status" value="1"/>
</dbReference>
<dbReference type="Proteomes" id="UP000219612">
    <property type="component" value="Unassembled WGS sequence"/>
</dbReference>
<dbReference type="RefSeq" id="WP_097318296.1">
    <property type="nucleotide sequence ID" value="NZ_OBDY01000001.1"/>
</dbReference>
<dbReference type="OrthoDB" id="116343at2"/>
<gene>
    <name evidence="2" type="ORF">SAMN05421748_1011069</name>
</gene>